<evidence type="ECO:0000313" key="3">
    <source>
        <dbReference type="Proteomes" id="UP000198816"/>
    </source>
</evidence>
<feature type="domain" description="HTH cro/C1-type" evidence="1">
    <location>
        <begin position="81"/>
        <end position="125"/>
    </location>
</feature>
<organism evidence="2 3">
    <name type="scientific">Thiocapsa roseopersicina</name>
    <dbReference type="NCBI Taxonomy" id="1058"/>
    <lineage>
        <taxon>Bacteria</taxon>
        <taxon>Pseudomonadati</taxon>
        <taxon>Pseudomonadota</taxon>
        <taxon>Gammaproteobacteria</taxon>
        <taxon>Chromatiales</taxon>
        <taxon>Chromatiaceae</taxon>
        <taxon>Thiocapsa</taxon>
    </lineage>
</organism>
<evidence type="ECO:0000259" key="1">
    <source>
        <dbReference type="PROSITE" id="PS50943"/>
    </source>
</evidence>
<dbReference type="InterPro" id="IPR010982">
    <property type="entry name" value="Lambda_DNA-bd_dom_sf"/>
</dbReference>
<dbReference type="CDD" id="cd00093">
    <property type="entry name" value="HTH_XRE"/>
    <property type="match status" value="1"/>
</dbReference>
<sequence length="248" mass="27865">MKKAFTAAGTAPTEGMREFGRYLQRLRAANEEELEDAVRENREPRVEGKDRCFQKGIDDRIPDSFRAKQQLARRLGVRTKSLREVAAALGISKNTVHEYEMGAKYPSAEFVYEFCAVLQKPADPAIQRWVQHHPNPIVARHVEFGHFNRFVGRQTLCGCPNLPDPEVRKFIQTAIVFSVPAAGIRSVGWPEAWALAWAVAMLMDLTLLKGEGPDHRQLRALIDSEVDPESRFEALGFDPLGKAPALET</sequence>
<evidence type="ECO:0000313" key="2">
    <source>
        <dbReference type="EMBL" id="SDX61303.1"/>
    </source>
</evidence>
<dbReference type="RefSeq" id="WP_139192016.1">
    <property type="nucleotide sequence ID" value="NZ_FNNZ01000042.1"/>
</dbReference>
<dbReference type="AlphaFoldDB" id="A0A1H3D4A0"/>
<dbReference type="GO" id="GO:0003677">
    <property type="term" value="F:DNA binding"/>
    <property type="evidence" value="ECO:0007669"/>
    <property type="project" value="InterPro"/>
</dbReference>
<keyword evidence="3" id="KW-1185">Reference proteome</keyword>
<gene>
    <name evidence="2" type="ORF">SAMN05421783_1429</name>
</gene>
<reference evidence="3" key="1">
    <citation type="submission" date="2016-10" db="EMBL/GenBank/DDBJ databases">
        <authorList>
            <person name="Varghese N."/>
            <person name="Submissions S."/>
        </authorList>
    </citation>
    <scope>NUCLEOTIDE SEQUENCE [LARGE SCALE GENOMIC DNA]</scope>
    <source>
        <strain evidence="3">DSM 217</strain>
    </source>
</reference>
<dbReference type="OrthoDB" id="528805at2"/>
<dbReference type="Pfam" id="PF13560">
    <property type="entry name" value="HTH_31"/>
    <property type="match status" value="1"/>
</dbReference>
<dbReference type="SUPFAM" id="SSF47413">
    <property type="entry name" value="lambda repressor-like DNA-binding domains"/>
    <property type="match status" value="1"/>
</dbReference>
<dbReference type="STRING" id="1058.SAMN05421783_1429"/>
<dbReference type="InterPro" id="IPR001387">
    <property type="entry name" value="Cro/C1-type_HTH"/>
</dbReference>
<protein>
    <submittedName>
        <fullName evidence="2">Helix-turn-helix</fullName>
    </submittedName>
</protein>
<dbReference type="EMBL" id="FNNZ01000042">
    <property type="protein sequence ID" value="SDX61303.1"/>
    <property type="molecule type" value="Genomic_DNA"/>
</dbReference>
<accession>A0A1H3D4A0</accession>
<dbReference type="PROSITE" id="PS50943">
    <property type="entry name" value="HTH_CROC1"/>
    <property type="match status" value="1"/>
</dbReference>
<dbReference type="Proteomes" id="UP000198816">
    <property type="component" value="Unassembled WGS sequence"/>
</dbReference>
<dbReference type="Gene3D" id="1.10.260.40">
    <property type="entry name" value="lambda repressor-like DNA-binding domains"/>
    <property type="match status" value="1"/>
</dbReference>
<proteinExistence type="predicted"/>
<name>A0A1H3D4A0_THIRO</name>